<feature type="region of interest" description="Disordered" evidence="2">
    <location>
        <begin position="295"/>
        <end position="315"/>
    </location>
</feature>
<dbReference type="AlphaFoldDB" id="A0A6P4ZY42"/>
<keyword evidence="5" id="KW-1185">Reference proteome</keyword>
<dbReference type="OrthoDB" id="5950832at2759"/>
<comment type="similarity">
    <text evidence="1">Belongs to the NXPE family.</text>
</comment>
<dbReference type="SUPFAM" id="SSF52266">
    <property type="entry name" value="SGNH hydrolase"/>
    <property type="match status" value="1"/>
</dbReference>
<name>A0A6P4ZY42_BRABE</name>
<keyword evidence="3" id="KW-0812">Transmembrane</keyword>
<dbReference type="Gene3D" id="2.60.40.10">
    <property type="entry name" value="Immunoglobulins"/>
    <property type="match status" value="1"/>
</dbReference>
<dbReference type="InterPro" id="IPR026845">
    <property type="entry name" value="NXPH/NXPE"/>
</dbReference>
<feature type="transmembrane region" description="Helical" evidence="3">
    <location>
        <begin position="9"/>
        <end position="27"/>
    </location>
</feature>
<dbReference type="GeneID" id="109483259"/>
<evidence type="ECO:0000313" key="6">
    <source>
        <dbReference type="RefSeq" id="XP_019641808.1"/>
    </source>
</evidence>
<gene>
    <name evidence="6" type="primary">LOC109483259</name>
</gene>
<dbReference type="SUPFAM" id="SSF81296">
    <property type="entry name" value="E set domains"/>
    <property type="match status" value="1"/>
</dbReference>
<feature type="domain" description="NXPE C-terminal" evidence="4">
    <location>
        <begin position="332"/>
        <end position="550"/>
    </location>
</feature>
<keyword evidence="3" id="KW-1133">Transmembrane helix</keyword>
<proteinExistence type="inferred from homology"/>
<dbReference type="InterPro" id="IPR014756">
    <property type="entry name" value="Ig_E-set"/>
</dbReference>
<dbReference type="InterPro" id="IPR013783">
    <property type="entry name" value="Ig-like_fold"/>
</dbReference>
<organism evidence="5 6">
    <name type="scientific">Branchiostoma belcheri</name>
    <name type="common">Amphioxus</name>
    <dbReference type="NCBI Taxonomy" id="7741"/>
    <lineage>
        <taxon>Eukaryota</taxon>
        <taxon>Metazoa</taxon>
        <taxon>Chordata</taxon>
        <taxon>Cephalochordata</taxon>
        <taxon>Leptocardii</taxon>
        <taxon>Amphioxiformes</taxon>
        <taxon>Branchiostomatidae</taxon>
        <taxon>Branchiostoma</taxon>
    </lineage>
</organism>
<evidence type="ECO:0000256" key="2">
    <source>
        <dbReference type="SAM" id="MobiDB-lite"/>
    </source>
</evidence>
<evidence type="ECO:0000256" key="1">
    <source>
        <dbReference type="ARBA" id="ARBA00005431"/>
    </source>
</evidence>
<protein>
    <submittedName>
        <fullName evidence="6">NXPE family member 3-like</fullName>
    </submittedName>
</protein>
<reference evidence="6" key="1">
    <citation type="submission" date="2025-08" db="UniProtKB">
        <authorList>
            <consortium name="RefSeq"/>
        </authorList>
    </citation>
    <scope>IDENTIFICATION</scope>
    <source>
        <tissue evidence="6">Gonad</tissue>
    </source>
</reference>
<dbReference type="InterPro" id="IPR057106">
    <property type="entry name" value="NXPE4_C"/>
</dbReference>
<dbReference type="KEGG" id="bbel:109483259"/>
<dbReference type="Proteomes" id="UP000515135">
    <property type="component" value="Unplaced"/>
</dbReference>
<keyword evidence="3" id="KW-0472">Membrane</keyword>
<dbReference type="Pfam" id="PF24536">
    <property type="entry name" value="NXPE4_C"/>
    <property type="match status" value="1"/>
</dbReference>
<dbReference type="Pfam" id="PF06312">
    <property type="entry name" value="Neurexophilin"/>
    <property type="match status" value="1"/>
</dbReference>
<dbReference type="RefSeq" id="XP_019641808.1">
    <property type="nucleotide sequence ID" value="XM_019786249.1"/>
</dbReference>
<evidence type="ECO:0000259" key="4">
    <source>
        <dbReference type="Pfam" id="PF24536"/>
    </source>
</evidence>
<evidence type="ECO:0000256" key="3">
    <source>
        <dbReference type="SAM" id="Phobius"/>
    </source>
</evidence>
<accession>A0A6P4ZY42</accession>
<dbReference type="PANTHER" id="PTHR16165:SF5">
    <property type="entry name" value="NXPE FAMILY MEMBER 3"/>
    <property type="match status" value="1"/>
</dbReference>
<dbReference type="PANTHER" id="PTHR16165">
    <property type="entry name" value="NXPE FAMILY MEMBER"/>
    <property type="match status" value="1"/>
</dbReference>
<sequence>MGGAKGPSFLLLVSLCFSAIVASYMYIRTVEIYNQKTPRPLYNKNPKSVFHPPAYKRQTILEIKPVVSPAKVSSNKRNPIDLNHVTTAANMSASVVNPKTVYQVGETLLVKIVARDANGRPKSYGEDFLLAKLHTKSPTEACTSGKITDYGNGIYLATFLLPLSGNFSVSVILVHPSEAIQILKRIHDTYSDVRNTWCQFSDQKANISEWTKCGFYPNYKIDPEEVCDFSKPGPNATWYCGRPKGIACETIMKCINNETADHALVEELVTLDEAQLFTRYQVNQEVPNDIRITVQNKGSHLGPPKMEGRPLPTCGPRLPKTTSEGYWYNKTWTSLRCQSSHFSPSPATYKCLKNKTFYLFGDSTARQYKDYLNELVDKMNAQLPNDVKKTEDIHDSIKVNFEFHNYPRTHPTNNAMGGKYAVDIIDGLVGGPDVVIIFSIWAHYTAVHIETFRSRVYGIRNAIERLHAKYPDTKVIWRTGNMRGHAGLLYYLFYNNWYAYQLVLEAKRILGGLDIYVMDVWEMSVCTTYVVHPFPHVIKNHLDLVFSYICQE</sequence>
<evidence type="ECO:0000313" key="5">
    <source>
        <dbReference type="Proteomes" id="UP000515135"/>
    </source>
</evidence>